<dbReference type="PRINTS" id="PR00508">
    <property type="entry name" value="S21N4MTFRASE"/>
</dbReference>
<dbReference type="InterPro" id="IPR001091">
    <property type="entry name" value="RM_Methyltransferase"/>
</dbReference>
<dbReference type="InterPro" id="IPR029063">
    <property type="entry name" value="SAM-dependent_MTases_sf"/>
</dbReference>
<evidence type="ECO:0000256" key="8">
    <source>
        <dbReference type="ARBA" id="ARBA00049120"/>
    </source>
</evidence>
<evidence type="ECO:0000256" key="3">
    <source>
        <dbReference type="ARBA" id="ARBA00022679"/>
    </source>
</evidence>
<comment type="caution">
    <text evidence="11">The sequence shown here is derived from an EMBL/GenBank/DDBJ whole genome shotgun (WGS) entry which is preliminary data.</text>
</comment>
<dbReference type="AlphaFoldDB" id="A0A396RNR8"/>
<evidence type="ECO:0000256" key="4">
    <source>
        <dbReference type="ARBA" id="ARBA00022691"/>
    </source>
</evidence>
<comment type="similarity">
    <text evidence="1">Belongs to the N(4)/N(6)-methyltransferase family. N(4) subfamily.</text>
</comment>
<dbReference type="Gene3D" id="3.40.50.150">
    <property type="entry name" value="Vaccinia Virus protein VP39"/>
    <property type="match status" value="1"/>
</dbReference>
<keyword evidence="6" id="KW-0238">DNA-binding</keyword>
<reference evidence="11 12" key="1">
    <citation type="submission" date="2018-08" db="EMBL/GenBank/DDBJ databases">
        <title>The multiple taxonomic identification of Sphingomonas gilva.</title>
        <authorList>
            <person name="Zhu D."/>
            <person name="Zheng S."/>
        </authorList>
    </citation>
    <scope>NUCLEOTIDE SEQUENCE [LARGE SCALE GENOMIC DNA]</scope>
    <source>
        <strain evidence="11 12">ZDH117</strain>
    </source>
</reference>
<dbReference type="OrthoDB" id="9773571at2"/>
<keyword evidence="4" id="KW-0949">S-adenosyl-L-methionine</keyword>
<evidence type="ECO:0000256" key="1">
    <source>
        <dbReference type="ARBA" id="ARBA00010203"/>
    </source>
</evidence>
<dbReference type="EC" id="2.1.1.-" evidence="9"/>
<evidence type="ECO:0000313" key="11">
    <source>
        <dbReference type="EMBL" id="RHW16842.1"/>
    </source>
</evidence>
<keyword evidence="2 11" id="KW-0489">Methyltransferase</keyword>
<dbReference type="GO" id="GO:0009007">
    <property type="term" value="F:site-specific DNA-methyltransferase (adenine-specific) activity"/>
    <property type="evidence" value="ECO:0007669"/>
    <property type="project" value="UniProtKB-EC"/>
</dbReference>
<evidence type="ECO:0000256" key="9">
    <source>
        <dbReference type="RuleBase" id="RU362026"/>
    </source>
</evidence>
<dbReference type="GO" id="GO:0008170">
    <property type="term" value="F:N-methyltransferase activity"/>
    <property type="evidence" value="ECO:0007669"/>
    <property type="project" value="InterPro"/>
</dbReference>
<sequence length="349" mass="39079">MSLHTIGVIGSLSLKIDALSGLEPAYATKSGSAFCGDSRELLKCLPDESLDLVMTSPPFALQRQKAYGNRDQAEYLDWLMDFASLVYVKLKPTGSFVMDVGGAYQKGVPARSLYHLRLPLRFCDEVGFFLAEDFYWYNPAKLPSPIEWVNKRKIRTKDSVNNLWWFSKTEWPKADVRKVLVPYSDRMMKLIEDPEKFYTPKVRPSGHDIGAGFGKDNGGAIPSNLLQIPNTESNGGYVAGCKLVGADRHPARFPAKLPEFFIRFLTDPGDTVLDIFAGSNTTGAVAEVEGRHWLAFEERLDYLAASVFRFLPKTTAADRMRDAHDRVAAGETVDLREYLPQTEMFEAAE</sequence>
<evidence type="ECO:0000259" key="10">
    <source>
        <dbReference type="Pfam" id="PF01555"/>
    </source>
</evidence>
<keyword evidence="5" id="KW-0680">Restriction system</keyword>
<dbReference type="FunFam" id="3.40.50.150:FF:001210">
    <property type="entry name" value="Modification methylase PvuII"/>
    <property type="match status" value="1"/>
</dbReference>
<evidence type="ECO:0000313" key="12">
    <source>
        <dbReference type="Proteomes" id="UP000266693"/>
    </source>
</evidence>
<organism evidence="11 12">
    <name type="scientific">Sphingomonas gilva</name>
    <dbReference type="NCBI Taxonomy" id="2305907"/>
    <lineage>
        <taxon>Bacteria</taxon>
        <taxon>Pseudomonadati</taxon>
        <taxon>Pseudomonadota</taxon>
        <taxon>Alphaproteobacteria</taxon>
        <taxon>Sphingomonadales</taxon>
        <taxon>Sphingomonadaceae</taxon>
        <taxon>Sphingomonas</taxon>
    </lineage>
</organism>
<proteinExistence type="inferred from homology"/>
<protein>
    <recommendedName>
        <fullName evidence="9">Methyltransferase</fullName>
        <ecNumber evidence="9">2.1.1.-</ecNumber>
    </recommendedName>
</protein>
<dbReference type="EMBL" id="QWLV01000007">
    <property type="protein sequence ID" value="RHW16842.1"/>
    <property type="molecule type" value="Genomic_DNA"/>
</dbReference>
<dbReference type="InterPro" id="IPR017985">
    <property type="entry name" value="MeTrfase_CN4_CS"/>
</dbReference>
<comment type="catalytic activity">
    <reaction evidence="8">
        <text>a 2'-deoxycytidine in DNA + S-adenosyl-L-methionine = an N(4)-methyl-2'-deoxycytidine in DNA + S-adenosyl-L-homocysteine + H(+)</text>
        <dbReference type="Rhea" id="RHEA:16857"/>
        <dbReference type="Rhea" id="RHEA-COMP:11369"/>
        <dbReference type="Rhea" id="RHEA-COMP:13674"/>
        <dbReference type="ChEBI" id="CHEBI:15378"/>
        <dbReference type="ChEBI" id="CHEBI:57856"/>
        <dbReference type="ChEBI" id="CHEBI:59789"/>
        <dbReference type="ChEBI" id="CHEBI:85452"/>
        <dbReference type="ChEBI" id="CHEBI:137933"/>
        <dbReference type="EC" id="2.1.1.113"/>
    </reaction>
</comment>
<dbReference type="Proteomes" id="UP000266693">
    <property type="component" value="Unassembled WGS sequence"/>
</dbReference>
<accession>A0A396RNR8</accession>
<name>A0A396RNR8_9SPHN</name>
<keyword evidence="3 11" id="KW-0808">Transferase</keyword>
<feature type="domain" description="DNA methylase N-4/N-6" evidence="10">
    <location>
        <begin position="51"/>
        <end position="305"/>
    </location>
</feature>
<evidence type="ECO:0000256" key="2">
    <source>
        <dbReference type="ARBA" id="ARBA00022603"/>
    </source>
</evidence>
<comment type="catalytic activity">
    <reaction evidence="7">
        <text>a 2'-deoxyadenosine in DNA + S-adenosyl-L-methionine = an N(6)-methyl-2'-deoxyadenosine in DNA + S-adenosyl-L-homocysteine + H(+)</text>
        <dbReference type="Rhea" id="RHEA:15197"/>
        <dbReference type="Rhea" id="RHEA-COMP:12418"/>
        <dbReference type="Rhea" id="RHEA-COMP:12419"/>
        <dbReference type="ChEBI" id="CHEBI:15378"/>
        <dbReference type="ChEBI" id="CHEBI:57856"/>
        <dbReference type="ChEBI" id="CHEBI:59789"/>
        <dbReference type="ChEBI" id="CHEBI:90615"/>
        <dbReference type="ChEBI" id="CHEBI:90616"/>
        <dbReference type="EC" id="2.1.1.72"/>
    </reaction>
</comment>
<gene>
    <name evidence="11" type="ORF">D1610_14100</name>
</gene>
<evidence type="ECO:0000256" key="7">
    <source>
        <dbReference type="ARBA" id="ARBA00047942"/>
    </source>
</evidence>
<evidence type="ECO:0000256" key="6">
    <source>
        <dbReference type="ARBA" id="ARBA00023125"/>
    </source>
</evidence>
<dbReference type="InterPro" id="IPR002941">
    <property type="entry name" value="DNA_methylase_N4/N6"/>
</dbReference>
<dbReference type="SUPFAM" id="SSF53335">
    <property type="entry name" value="S-adenosyl-L-methionine-dependent methyltransferases"/>
    <property type="match status" value="1"/>
</dbReference>
<dbReference type="GO" id="GO:0003677">
    <property type="term" value="F:DNA binding"/>
    <property type="evidence" value="ECO:0007669"/>
    <property type="project" value="UniProtKB-KW"/>
</dbReference>
<dbReference type="GO" id="GO:0032259">
    <property type="term" value="P:methylation"/>
    <property type="evidence" value="ECO:0007669"/>
    <property type="project" value="UniProtKB-KW"/>
</dbReference>
<dbReference type="Pfam" id="PF01555">
    <property type="entry name" value="N6_N4_Mtase"/>
    <property type="match status" value="1"/>
</dbReference>
<dbReference type="GO" id="GO:0009307">
    <property type="term" value="P:DNA restriction-modification system"/>
    <property type="evidence" value="ECO:0007669"/>
    <property type="project" value="UniProtKB-KW"/>
</dbReference>
<evidence type="ECO:0000256" key="5">
    <source>
        <dbReference type="ARBA" id="ARBA00022747"/>
    </source>
</evidence>
<dbReference type="PROSITE" id="PS00093">
    <property type="entry name" value="N4_MTASE"/>
    <property type="match status" value="1"/>
</dbReference>
<dbReference type="GO" id="GO:0015667">
    <property type="term" value="F:site-specific DNA-methyltransferase (cytosine-N4-specific) activity"/>
    <property type="evidence" value="ECO:0007669"/>
    <property type="project" value="UniProtKB-EC"/>
</dbReference>
<keyword evidence="12" id="KW-1185">Reference proteome</keyword>